<dbReference type="STRING" id="420778.A0A1S8BMQ2"/>
<organism evidence="2 3">
    <name type="scientific">Diplodia seriata</name>
    <dbReference type="NCBI Taxonomy" id="420778"/>
    <lineage>
        <taxon>Eukaryota</taxon>
        <taxon>Fungi</taxon>
        <taxon>Dikarya</taxon>
        <taxon>Ascomycota</taxon>
        <taxon>Pezizomycotina</taxon>
        <taxon>Dothideomycetes</taxon>
        <taxon>Dothideomycetes incertae sedis</taxon>
        <taxon>Botryosphaeriales</taxon>
        <taxon>Botryosphaeriaceae</taxon>
        <taxon>Diplodia</taxon>
    </lineage>
</organism>
<dbReference type="AlphaFoldDB" id="A0A1S8BMQ2"/>
<reference evidence="1 4" key="2">
    <citation type="submission" date="2024-02" db="EMBL/GenBank/DDBJ databases">
        <title>De novo assembly and annotation of 12 fungi associated with fruit tree decline syndrome in Ontario, Canada.</title>
        <authorList>
            <person name="Sulman M."/>
            <person name="Ellouze W."/>
            <person name="Ilyukhin E."/>
        </authorList>
    </citation>
    <scope>NUCLEOTIDE SEQUENCE [LARGE SCALE GENOMIC DNA]</scope>
    <source>
        <strain evidence="1 4">FDS-637</strain>
    </source>
</reference>
<evidence type="ECO:0000313" key="1">
    <source>
        <dbReference type="EMBL" id="KAL0261325.1"/>
    </source>
</evidence>
<evidence type="ECO:0000313" key="4">
    <source>
        <dbReference type="Proteomes" id="UP001430584"/>
    </source>
</evidence>
<gene>
    <name evidence="2" type="ORF">BK809_0005237</name>
    <name evidence="1" type="ORF">SLS55_002755</name>
</gene>
<evidence type="ECO:0000313" key="2">
    <source>
        <dbReference type="EMBL" id="OMP88518.1"/>
    </source>
</evidence>
<comment type="caution">
    <text evidence="2">The sequence shown here is derived from an EMBL/GenBank/DDBJ whole genome shotgun (WGS) entry which is preliminary data.</text>
</comment>
<dbReference type="Proteomes" id="UP001430584">
    <property type="component" value="Unassembled WGS sequence"/>
</dbReference>
<dbReference type="OrthoDB" id="444432at2759"/>
<dbReference type="EMBL" id="JAJVCZ030000003">
    <property type="protein sequence ID" value="KAL0261325.1"/>
    <property type="molecule type" value="Genomic_DNA"/>
</dbReference>
<dbReference type="Gene3D" id="2.30.110.10">
    <property type="entry name" value="Electron Transport, Fmn-binding Protein, Chain A"/>
    <property type="match status" value="1"/>
</dbReference>
<keyword evidence="4" id="KW-1185">Reference proteome</keyword>
<dbReference type="SUPFAM" id="SSF50475">
    <property type="entry name" value="FMN-binding split barrel"/>
    <property type="match status" value="1"/>
</dbReference>
<accession>A0A1S8BMQ2</accession>
<dbReference type="Proteomes" id="UP000190776">
    <property type="component" value="Unassembled WGS sequence"/>
</dbReference>
<reference evidence="2 3" key="1">
    <citation type="submission" date="2017-01" db="EMBL/GenBank/DDBJ databases">
        <title>Draft genome sequence of Diplodia seriata F98.1, a fungal species involved in grapevine trunk diseases.</title>
        <authorList>
            <person name="Robert-Siegwald G."/>
            <person name="Vallet J."/>
            <person name="Abou-Mansour E."/>
            <person name="Xu J."/>
            <person name="Rey P."/>
            <person name="Bertsch C."/>
            <person name="Rego C."/>
            <person name="Larignon P."/>
            <person name="Fontaine F."/>
            <person name="Lebrun M.-H."/>
        </authorList>
    </citation>
    <scope>NUCLEOTIDE SEQUENCE [LARGE SCALE GENOMIC DNA]</scope>
    <source>
        <strain evidence="2 3">F98.1</strain>
    </source>
</reference>
<dbReference type="PANTHER" id="PTHR34071">
    <property type="entry name" value="5-NITROIMIDAZOLE ANTIBIOTICS RESISTANCE PROTEIN, NIMA-FAMILY-RELATED PROTEIN-RELATED"/>
    <property type="match status" value="1"/>
</dbReference>
<sequence>MKHRGEQPTHRRTETAPTLTPHAAIHNIVNISSVCHVGFQPAPDDDPYPVMLPMIGQIAAYAPDGDDSAPACYLHGYVSSRLTRLGVVPVYLRGFGRTRARPSYNRVAEVPAHVADFVRNENLNALEFAMEVASAAEPAKGAGSGDNWGLVG</sequence>
<evidence type="ECO:0000313" key="3">
    <source>
        <dbReference type="Proteomes" id="UP000190776"/>
    </source>
</evidence>
<dbReference type="EMBL" id="MSZU01000074">
    <property type="protein sequence ID" value="OMP88518.1"/>
    <property type="molecule type" value="Genomic_DNA"/>
</dbReference>
<dbReference type="InterPro" id="IPR012349">
    <property type="entry name" value="Split_barrel_FMN-bd"/>
</dbReference>
<dbReference type="PANTHER" id="PTHR34071:SF2">
    <property type="entry name" value="FLAVIN-NUCLEOTIDE-BINDING PROTEIN"/>
    <property type="match status" value="1"/>
</dbReference>
<proteinExistence type="predicted"/>
<name>A0A1S8BMQ2_9PEZI</name>
<protein>
    <submittedName>
        <fullName evidence="2">Uncharacterized protein</fullName>
    </submittedName>
</protein>